<evidence type="ECO:0000313" key="2">
    <source>
        <dbReference type="Proteomes" id="UP000035740"/>
    </source>
</evidence>
<dbReference type="AlphaFoldDB" id="A0A0J8E9N6"/>
<sequence length="81" mass="8513">MMAHEALACGETGDFCDLFHPCCGAYKCNKRSIFHSGTCIRDTNSGCSTLNQACGAGKICCGRNQCSGTFSGLCVGDDTIF</sequence>
<protein>
    <submittedName>
        <fullName evidence="1">Uncharacterized protein</fullName>
    </submittedName>
</protein>
<organism evidence="1 2">
    <name type="scientific">Beta vulgaris subsp. vulgaris</name>
    <name type="common">Beet</name>
    <dbReference type="NCBI Taxonomy" id="3555"/>
    <lineage>
        <taxon>Eukaryota</taxon>
        <taxon>Viridiplantae</taxon>
        <taxon>Streptophyta</taxon>
        <taxon>Embryophyta</taxon>
        <taxon>Tracheophyta</taxon>
        <taxon>Spermatophyta</taxon>
        <taxon>Magnoliopsida</taxon>
        <taxon>eudicotyledons</taxon>
        <taxon>Gunneridae</taxon>
        <taxon>Pentapetalae</taxon>
        <taxon>Caryophyllales</taxon>
        <taxon>Chenopodiaceae</taxon>
        <taxon>Betoideae</taxon>
        <taxon>Beta</taxon>
    </lineage>
</organism>
<evidence type="ECO:0000313" key="1">
    <source>
        <dbReference type="EMBL" id="KMS99810.1"/>
    </source>
</evidence>
<reference evidence="1 2" key="1">
    <citation type="journal article" date="2014" name="Nature">
        <title>The genome of the recently domesticated crop plant sugar beet (Beta vulgaris).</title>
        <authorList>
            <person name="Dohm J.C."/>
            <person name="Minoche A.E."/>
            <person name="Holtgrawe D."/>
            <person name="Capella-Gutierrez S."/>
            <person name="Zakrzewski F."/>
            <person name="Tafer H."/>
            <person name="Rupp O."/>
            <person name="Sorensen T.R."/>
            <person name="Stracke R."/>
            <person name="Reinhardt R."/>
            <person name="Goesmann A."/>
            <person name="Kraft T."/>
            <person name="Schulz B."/>
            <person name="Stadler P.F."/>
            <person name="Schmidt T."/>
            <person name="Gabaldon T."/>
            <person name="Lehrach H."/>
            <person name="Weisshaar B."/>
            <person name="Himmelbauer H."/>
        </authorList>
    </citation>
    <scope>NUCLEOTIDE SEQUENCE [LARGE SCALE GENOMIC DNA]</scope>
    <source>
        <tissue evidence="1">Taproot</tissue>
    </source>
</reference>
<proteinExistence type="predicted"/>
<dbReference type="Proteomes" id="UP000035740">
    <property type="component" value="Unassembled WGS sequence"/>
</dbReference>
<dbReference type="EMBL" id="KQ090200">
    <property type="protein sequence ID" value="KMS99810.1"/>
    <property type="molecule type" value="Genomic_DNA"/>
</dbReference>
<name>A0A0J8E9N6_BETVV</name>
<accession>A0A0J8E9N6</accession>
<dbReference type="Gramene" id="KMS99810">
    <property type="protein sequence ID" value="KMS99810"/>
    <property type="gene ID" value="BVRB_1g020600"/>
</dbReference>
<gene>
    <name evidence="1" type="ORF">BVRB_1g020600</name>
</gene>
<keyword evidence="2" id="KW-1185">Reference proteome</keyword>